<dbReference type="Pfam" id="PF04101">
    <property type="entry name" value="Glyco_tran_28_C"/>
    <property type="match status" value="1"/>
</dbReference>
<dbReference type="RefSeq" id="WP_118018761.1">
    <property type="nucleotide sequence ID" value="NZ_CAUFHZ010000127.1"/>
</dbReference>
<dbReference type="Gene3D" id="3.40.50.2000">
    <property type="entry name" value="Glycogen Phosphorylase B"/>
    <property type="match status" value="2"/>
</dbReference>
<name>A0A412Z5Y9_9FIRM</name>
<organism evidence="4 5">
    <name type="scientific">Enterocloster bolteae</name>
    <dbReference type="NCBI Taxonomy" id="208479"/>
    <lineage>
        <taxon>Bacteria</taxon>
        <taxon>Bacillati</taxon>
        <taxon>Bacillota</taxon>
        <taxon>Clostridia</taxon>
        <taxon>Lachnospirales</taxon>
        <taxon>Lachnospiraceae</taxon>
        <taxon>Enterocloster</taxon>
    </lineage>
</organism>
<dbReference type="PANTHER" id="PTHR48043:SF145">
    <property type="entry name" value="FI06409P-RELATED"/>
    <property type="match status" value="1"/>
</dbReference>
<evidence type="ECO:0000259" key="3">
    <source>
        <dbReference type="Pfam" id="PF04101"/>
    </source>
</evidence>
<dbReference type="PANTHER" id="PTHR48043">
    <property type="entry name" value="EG:EG0003.4 PROTEIN-RELATED"/>
    <property type="match status" value="1"/>
</dbReference>
<evidence type="ECO:0000313" key="4">
    <source>
        <dbReference type="EMBL" id="RGV75396.1"/>
    </source>
</evidence>
<dbReference type="AlphaFoldDB" id="A0A412Z5Y9"/>
<comment type="caution">
    <text evidence="4">The sequence shown here is derived from an EMBL/GenBank/DDBJ whole genome shotgun (WGS) entry which is preliminary data.</text>
</comment>
<feature type="domain" description="Glycosyl transferase family 28 C-terminal" evidence="3">
    <location>
        <begin position="306"/>
        <end position="376"/>
    </location>
</feature>
<gene>
    <name evidence="4" type="ORF">DWW02_13905</name>
</gene>
<dbReference type="InterPro" id="IPR050271">
    <property type="entry name" value="UDP-glycosyltransferase"/>
</dbReference>
<dbReference type="GO" id="GO:0016758">
    <property type="term" value="F:hexosyltransferase activity"/>
    <property type="evidence" value="ECO:0007669"/>
    <property type="project" value="InterPro"/>
</dbReference>
<protein>
    <submittedName>
        <fullName evidence="4">MGT family glycosyltransferase</fullName>
    </submittedName>
</protein>
<reference evidence="4 5" key="1">
    <citation type="submission" date="2018-08" db="EMBL/GenBank/DDBJ databases">
        <title>A genome reference for cultivated species of the human gut microbiota.</title>
        <authorList>
            <person name="Zou Y."/>
            <person name="Xue W."/>
            <person name="Luo G."/>
        </authorList>
    </citation>
    <scope>NUCLEOTIDE SEQUENCE [LARGE SCALE GENOMIC DNA]</scope>
    <source>
        <strain evidence="4 5">AF14-18</strain>
    </source>
</reference>
<keyword evidence="2 4" id="KW-0808">Transferase</keyword>
<sequence>MAERPAEDKSGILPETSIFFYGIPAYGHLHSNLYLTGCLSAAGYRVVYYSMEPYRREIEANDCEFRAYPLDRDSIDASDGDKPLKLYRLILEYTRDMLPHLLAEAEKEKPYRVIFDSLALWGRAVGEIMKIPSYSFYSIAVMDRVGGNAFWAYASGFSASFLRYAGEFNRAMDVRRKLRQTYGIRKLGVLSVLMNRGSSNLMGYSKDFQPGGNKLGNGYVFLGPLAPFRKVIQTNDFVCPDDRLIYISLGTVFNRDEGLLREILRQFGQKHPVDGEPYKNENPWNIVMVWDMETAGRNTDTKKDEWKHRDNFIIRPFVNQGEILKHADLFITAGGMNSIHEALYYGVPCLMCPQQGEQRLNAGQFEALGFGRILRDRLDLYGEAMAAMKLKDQWDEGLRTEMCAVHMEAALQLFDENK</sequence>
<proteinExistence type="predicted"/>
<dbReference type="Proteomes" id="UP000284543">
    <property type="component" value="Unassembled WGS sequence"/>
</dbReference>
<dbReference type="SUPFAM" id="SSF53756">
    <property type="entry name" value="UDP-Glycosyltransferase/glycogen phosphorylase"/>
    <property type="match status" value="1"/>
</dbReference>
<dbReference type="InterPro" id="IPR002213">
    <property type="entry name" value="UDP_glucos_trans"/>
</dbReference>
<keyword evidence="1" id="KW-0328">Glycosyltransferase</keyword>
<evidence type="ECO:0000313" key="5">
    <source>
        <dbReference type="Proteomes" id="UP000284543"/>
    </source>
</evidence>
<dbReference type="EMBL" id="QRZM01000005">
    <property type="protein sequence ID" value="RGV75396.1"/>
    <property type="molecule type" value="Genomic_DNA"/>
</dbReference>
<dbReference type="InterPro" id="IPR007235">
    <property type="entry name" value="Glyco_trans_28_C"/>
</dbReference>
<evidence type="ECO:0000256" key="2">
    <source>
        <dbReference type="ARBA" id="ARBA00022679"/>
    </source>
</evidence>
<dbReference type="CDD" id="cd03784">
    <property type="entry name" value="GT1_Gtf-like"/>
    <property type="match status" value="1"/>
</dbReference>
<accession>A0A412Z5Y9</accession>
<dbReference type="GO" id="GO:0008194">
    <property type="term" value="F:UDP-glycosyltransferase activity"/>
    <property type="evidence" value="ECO:0007669"/>
    <property type="project" value="InterPro"/>
</dbReference>
<evidence type="ECO:0000256" key="1">
    <source>
        <dbReference type="ARBA" id="ARBA00022676"/>
    </source>
</evidence>